<feature type="transmembrane region" description="Helical" evidence="1">
    <location>
        <begin position="20"/>
        <end position="43"/>
    </location>
</feature>
<dbReference type="OrthoDB" id="1766790at2"/>
<dbReference type="RefSeq" id="WP_092872223.1">
    <property type="nucleotide sequence ID" value="NZ_FOJY01000009.1"/>
</dbReference>
<dbReference type="EMBL" id="FOJY01000009">
    <property type="protein sequence ID" value="SFB09850.1"/>
    <property type="molecule type" value="Genomic_DNA"/>
</dbReference>
<proteinExistence type="predicted"/>
<gene>
    <name evidence="2" type="ORF">SAMN05216249_10941</name>
</gene>
<name>A0A1I0YBI1_9FIRM</name>
<evidence type="ECO:0000313" key="2">
    <source>
        <dbReference type="EMBL" id="SFB09850.1"/>
    </source>
</evidence>
<keyword evidence="1" id="KW-1133">Transmembrane helix</keyword>
<protein>
    <submittedName>
        <fullName evidence="2">TadE-like protein</fullName>
    </submittedName>
</protein>
<sequence>MLINIINKNKQISPHFKRKASLTVESSLVMPLFLFTILLFIYIGEYVSLQSEVTSAAYGVATEISEYSSLLKKANVSHDKIPAGILTTAYAKNKIIKAVGENRIKYFVKNEKNGMKCQMNISDDIDIKVNFYFKTGVYNFFGLNNMKVSCRAKSKAWTGKIYRIKDDDELVYVAENGVVYHRLLSCTFIKLSVRPVLFSDISNARNRAGGKYYPCEKCKMKKIENGIVFITNDGSRYHTFVNCSEIKRTIHSVPLGKVQGKGICSRCGME</sequence>
<dbReference type="AlphaFoldDB" id="A0A1I0YBI1"/>
<accession>A0A1I0YBI1</accession>
<reference evidence="2 3" key="1">
    <citation type="submission" date="2016-10" db="EMBL/GenBank/DDBJ databases">
        <authorList>
            <person name="de Groot N.N."/>
        </authorList>
    </citation>
    <scope>NUCLEOTIDE SEQUENCE [LARGE SCALE GENOMIC DNA]</scope>
    <source>
        <strain evidence="2 3">DSM 5522</strain>
    </source>
</reference>
<evidence type="ECO:0000256" key="1">
    <source>
        <dbReference type="SAM" id="Phobius"/>
    </source>
</evidence>
<dbReference type="STRING" id="1120918.SAMN05216249_10941"/>
<keyword evidence="1" id="KW-0472">Membrane</keyword>
<keyword evidence="1" id="KW-0812">Transmembrane</keyword>
<dbReference type="Proteomes" id="UP000198838">
    <property type="component" value="Unassembled WGS sequence"/>
</dbReference>
<evidence type="ECO:0000313" key="3">
    <source>
        <dbReference type="Proteomes" id="UP000198838"/>
    </source>
</evidence>
<organism evidence="2 3">
    <name type="scientific">Acetitomaculum ruminis DSM 5522</name>
    <dbReference type="NCBI Taxonomy" id="1120918"/>
    <lineage>
        <taxon>Bacteria</taxon>
        <taxon>Bacillati</taxon>
        <taxon>Bacillota</taxon>
        <taxon>Clostridia</taxon>
        <taxon>Lachnospirales</taxon>
        <taxon>Lachnospiraceae</taxon>
        <taxon>Acetitomaculum</taxon>
    </lineage>
</organism>
<keyword evidence="3" id="KW-1185">Reference proteome</keyword>